<name>A0A6C0II49_9ZZZZ</name>
<keyword evidence="2" id="KW-0808">Transferase</keyword>
<dbReference type="Pfam" id="PF12804">
    <property type="entry name" value="NTP_transf_3"/>
    <property type="match status" value="1"/>
</dbReference>
<feature type="domain" description="MobA-like NTP transferase" evidence="5">
    <location>
        <begin position="7"/>
        <end position="134"/>
    </location>
</feature>
<protein>
    <recommendedName>
        <fullName evidence="1">UDP-N-acetylglucosamine diphosphorylase</fullName>
        <ecNumber evidence="1">2.7.7.23</ecNumber>
    </recommendedName>
</protein>
<comment type="catalytic activity">
    <reaction evidence="4">
        <text>N-acetyl-alpha-D-glucosamine 1-phosphate + UTP + H(+) = UDP-N-acetyl-alpha-D-glucosamine + diphosphate</text>
        <dbReference type="Rhea" id="RHEA:13509"/>
        <dbReference type="ChEBI" id="CHEBI:15378"/>
        <dbReference type="ChEBI" id="CHEBI:33019"/>
        <dbReference type="ChEBI" id="CHEBI:46398"/>
        <dbReference type="ChEBI" id="CHEBI:57705"/>
        <dbReference type="ChEBI" id="CHEBI:57776"/>
        <dbReference type="EC" id="2.7.7.23"/>
    </reaction>
</comment>
<dbReference type="InterPro" id="IPR050065">
    <property type="entry name" value="GlmU-like"/>
</dbReference>
<dbReference type="GO" id="GO:0003977">
    <property type="term" value="F:UDP-N-acetylglucosamine diphosphorylase activity"/>
    <property type="evidence" value="ECO:0007669"/>
    <property type="project" value="UniProtKB-EC"/>
</dbReference>
<evidence type="ECO:0000259" key="5">
    <source>
        <dbReference type="Pfam" id="PF12804"/>
    </source>
</evidence>
<dbReference type="SUPFAM" id="SSF53448">
    <property type="entry name" value="Nucleotide-diphospho-sugar transferases"/>
    <property type="match status" value="1"/>
</dbReference>
<dbReference type="PANTHER" id="PTHR43584:SF3">
    <property type="entry name" value="BIFUNCTIONAL PROTEIN GLMU"/>
    <property type="match status" value="1"/>
</dbReference>
<dbReference type="InterPro" id="IPR029044">
    <property type="entry name" value="Nucleotide-diphossugar_trans"/>
</dbReference>
<dbReference type="CDD" id="cd02540">
    <property type="entry name" value="GT2_GlmU_N_bac"/>
    <property type="match status" value="1"/>
</dbReference>
<sequence>MEKGLVVVIMAGGLGKRMDSDLPKVLHKIGKIPMIVHLLMKLRILEKKHKIDRILIVVGKYREIIEKTIAEYLDTDVITFIDQPNPLGTGHAIQCCIKELNKYTNHNALILSGDVPLLSAELMYNMVKNVSNARLMTAIFLNPHGYGRIVETEIDNLLFFEKIVEEKDSSEEERKIQKVNCGIYTFDCQILCEYLPHLKNNNAQKEYYLTDILEIIKNNEKVNIEMYNIEKENHHETIGVNTKAQLDELEKIFEKQENL</sequence>
<dbReference type="EC" id="2.7.7.23" evidence="1"/>
<evidence type="ECO:0000256" key="4">
    <source>
        <dbReference type="ARBA" id="ARBA00048493"/>
    </source>
</evidence>
<dbReference type="Gene3D" id="3.90.550.10">
    <property type="entry name" value="Spore Coat Polysaccharide Biosynthesis Protein SpsA, Chain A"/>
    <property type="match status" value="1"/>
</dbReference>
<dbReference type="AlphaFoldDB" id="A0A6C0II49"/>
<evidence type="ECO:0000256" key="2">
    <source>
        <dbReference type="ARBA" id="ARBA00022679"/>
    </source>
</evidence>
<dbReference type="InterPro" id="IPR025877">
    <property type="entry name" value="MobA-like_NTP_Trfase"/>
</dbReference>
<accession>A0A6C0II49</accession>
<proteinExistence type="predicted"/>
<dbReference type="EMBL" id="MN740176">
    <property type="protein sequence ID" value="QHT92096.1"/>
    <property type="molecule type" value="Genomic_DNA"/>
</dbReference>
<keyword evidence="3" id="KW-0548">Nucleotidyltransferase</keyword>
<evidence type="ECO:0000313" key="6">
    <source>
        <dbReference type="EMBL" id="QHT92096.1"/>
    </source>
</evidence>
<evidence type="ECO:0000256" key="1">
    <source>
        <dbReference type="ARBA" id="ARBA00012457"/>
    </source>
</evidence>
<reference evidence="6" key="1">
    <citation type="journal article" date="2020" name="Nature">
        <title>Giant virus diversity and host interactions through global metagenomics.</title>
        <authorList>
            <person name="Schulz F."/>
            <person name="Roux S."/>
            <person name="Paez-Espino D."/>
            <person name="Jungbluth S."/>
            <person name="Walsh D.A."/>
            <person name="Denef V.J."/>
            <person name="McMahon K.D."/>
            <person name="Konstantinidis K.T."/>
            <person name="Eloe-Fadrosh E.A."/>
            <person name="Kyrpides N.C."/>
            <person name="Woyke T."/>
        </authorList>
    </citation>
    <scope>NUCLEOTIDE SEQUENCE</scope>
    <source>
        <strain evidence="6">GVMAG-M-3300023184-86</strain>
    </source>
</reference>
<organism evidence="6">
    <name type="scientific">viral metagenome</name>
    <dbReference type="NCBI Taxonomy" id="1070528"/>
    <lineage>
        <taxon>unclassified sequences</taxon>
        <taxon>metagenomes</taxon>
        <taxon>organismal metagenomes</taxon>
    </lineage>
</organism>
<dbReference type="PANTHER" id="PTHR43584">
    <property type="entry name" value="NUCLEOTIDYL TRANSFERASE"/>
    <property type="match status" value="1"/>
</dbReference>
<evidence type="ECO:0000256" key="3">
    <source>
        <dbReference type="ARBA" id="ARBA00022695"/>
    </source>
</evidence>